<sequence>MRSDIPLSRDRNARLVPVLVGVMVFLAVLAASGALALDNVLDRWRRDVTGTLTAQIQAAPGLGAEARAATDRRVALALEALRGHPAVASARALDDAELTALVEPWIGAGELLDDLPMPRLIDITLRPGAGGDTASDVARALAAAVPGASLDAHRLWLSRLMDLGEALGLLALAVVAVVGVATTLAIIHATRAGLTAHRPVIEVLHLIGAQQDYIARQFARHALTQGLKGGLGGFMLALPVLAGVGWLAAQVEGGLIPRVGLSPWDWLWLVLLPLGAAGLSMLTARVTVLHTLSRMP</sequence>
<evidence type="ECO:0000259" key="7">
    <source>
        <dbReference type="Pfam" id="PF02687"/>
    </source>
</evidence>
<dbReference type="PANTHER" id="PTHR47755">
    <property type="entry name" value="CELL DIVISION PROTEIN FTSX"/>
    <property type="match status" value="1"/>
</dbReference>
<dbReference type="AlphaFoldDB" id="A0A7W6RD11"/>
<dbReference type="GO" id="GO:0005886">
    <property type="term" value="C:plasma membrane"/>
    <property type="evidence" value="ECO:0007669"/>
    <property type="project" value="UniProtKB-SubCell"/>
</dbReference>
<feature type="domain" description="ABC3 transporter permease C-terminal" evidence="7">
    <location>
        <begin position="174"/>
        <end position="288"/>
    </location>
</feature>
<keyword evidence="3 6" id="KW-0812">Transmembrane</keyword>
<protein>
    <submittedName>
        <fullName evidence="8">Cell division transport system permease protein</fullName>
    </submittedName>
</protein>
<dbReference type="PANTHER" id="PTHR47755:SF1">
    <property type="entry name" value="CELL DIVISION PROTEIN FTSX"/>
    <property type="match status" value="1"/>
</dbReference>
<proteinExistence type="predicted"/>
<keyword evidence="8" id="KW-0132">Cell division</keyword>
<evidence type="ECO:0000256" key="4">
    <source>
        <dbReference type="ARBA" id="ARBA00022989"/>
    </source>
</evidence>
<keyword evidence="8" id="KW-0131">Cell cycle</keyword>
<feature type="transmembrane region" description="Helical" evidence="6">
    <location>
        <begin position="166"/>
        <end position="187"/>
    </location>
</feature>
<name>A0A7W6RD11_9PROT</name>
<dbReference type="InterPro" id="IPR003838">
    <property type="entry name" value="ABC3_permease_C"/>
</dbReference>
<evidence type="ECO:0000313" key="8">
    <source>
        <dbReference type="EMBL" id="MBB4266319.1"/>
    </source>
</evidence>
<evidence type="ECO:0000256" key="6">
    <source>
        <dbReference type="SAM" id="Phobius"/>
    </source>
</evidence>
<dbReference type="Proteomes" id="UP000554286">
    <property type="component" value="Unassembled WGS sequence"/>
</dbReference>
<feature type="transmembrane region" description="Helical" evidence="6">
    <location>
        <begin position="12"/>
        <end position="37"/>
    </location>
</feature>
<evidence type="ECO:0000256" key="2">
    <source>
        <dbReference type="ARBA" id="ARBA00022475"/>
    </source>
</evidence>
<evidence type="ECO:0000256" key="3">
    <source>
        <dbReference type="ARBA" id="ARBA00022692"/>
    </source>
</evidence>
<keyword evidence="9" id="KW-1185">Reference proteome</keyword>
<keyword evidence="4 6" id="KW-1133">Transmembrane helix</keyword>
<comment type="caution">
    <text evidence="8">The sequence shown here is derived from an EMBL/GenBank/DDBJ whole genome shotgun (WGS) entry which is preliminary data.</text>
</comment>
<dbReference type="RefSeq" id="WP_184044561.1">
    <property type="nucleotide sequence ID" value="NZ_JACIGK010000012.1"/>
</dbReference>
<dbReference type="Pfam" id="PF02687">
    <property type="entry name" value="FtsX"/>
    <property type="match status" value="1"/>
</dbReference>
<comment type="subcellular location">
    <subcellularLocation>
        <location evidence="1">Cell membrane</location>
        <topology evidence="1">Multi-pass membrane protein</topology>
    </subcellularLocation>
</comment>
<keyword evidence="2" id="KW-1003">Cell membrane</keyword>
<dbReference type="InterPro" id="IPR004513">
    <property type="entry name" value="FtsX"/>
</dbReference>
<evidence type="ECO:0000256" key="5">
    <source>
        <dbReference type="ARBA" id="ARBA00023136"/>
    </source>
</evidence>
<evidence type="ECO:0000313" key="9">
    <source>
        <dbReference type="Proteomes" id="UP000554286"/>
    </source>
</evidence>
<reference evidence="8 9" key="1">
    <citation type="submission" date="2020-08" db="EMBL/GenBank/DDBJ databases">
        <title>Genome sequencing of Purple Non-Sulfur Bacteria from various extreme environments.</title>
        <authorList>
            <person name="Mayer M."/>
        </authorList>
    </citation>
    <scope>NUCLEOTIDE SEQUENCE [LARGE SCALE GENOMIC DNA]</scope>
    <source>
        <strain evidence="8 9">JA131</strain>
    </source>
</reference>
<dbReference type="GO" id="GO:0032153">
    <property type="term" value="C:cell division site"/>
    <property type="evidence" value="ECO:0007669"/>
    <property type="project" value="TreeGrafter"/>
</dbReference>
<accession>A0A7W6RD11</accession>
<keyword evidence="5 6" id="KW-0472">Membrane</keyword>
<gene>
    <name evidence="8" type="ORF">GGD89_001950</name>
</gene>
<feature type="transmembrane region" description="Helical" evidence="6">
    <location>
        <begin position="226"/>
        <end position="246"/>
    </location>
</feature>
<evidence type="ECO:0000256" key="1">
    <source>
        <dbReference type="ARBA" id="ARBA00004651"/>
    </source>
</evidence>
<feature type="transmembrane region" description="Helical" evidence="6">
    <location>
        <begin position="266"/>
        <end position="288"/>
    </location>
</feature>
<dbReference type="GO" id="GO:0051301">
    <property type="term" value="P:cell division"/>
    <property type="evidence" value="ECO:0007669"/>
    <property type="project" value="UniProtKB-KW"/>
</dbReference>
<organism evidence="8 9">
    <name type="scientific">Roseospira visakhapatnamensis</name>
    <dbReference type="NCBI Taxonomy" id="390880"/>
    <lineage>
        <taxon>Bacteria</taxon>
        <taxon>Pseudomonadati</taxon>
        <taxon>Pseudomonadota</taxon>
        <taxon>Alphaproteobacteria</taxon>
        <taxon>Rhodospirillales</taxon>
        <taxon>Rhodospirillaceae</taxon>
        <taxon>Roseospira</taxon>
    </lineage>
</organism>
<dbReference type="EMBL" id="JACIGK010000012">
    <property type="protein sequence ID" value="MBB4266319.1"/>
    <property type="molecule type" value="Genomic_DNA"/>
</dbReference>